<dbReference type="GO" id="GO:0008266">
    <property type="term" value="F:poly(U) RNA binding"/>
    <property type="evidence" value="ECO:0007669"/>
    <property type="project" value="EnsemblFungi"/>
</dbReference>
<dbReference type="GO" id="GO:0000398">
    <property type="term" value="P:mRNA splicing, via spliceosome"/>
    <property type="evidence" value="ECO:0007669"/>
    <property type="project" value="EnsemblFungi"/>
</dbReference>
<dbReference type="GO" id="GO:0005682">
    <property type="term" value="C:U5 snRNP"/>
    <property type="evidence" value="ECO:0007669"/>
    <property type="project" value="EnsemblFungi"/>
</dbReference>
<keyword evidence="7 10" id="KW-0539">Nucleus</keyword>
<keyword evidence="6 10" id="KW-0508">mRNA splicing</keyword>
<dbReference type="InterPro" id="IPR010920">
    <property type="entry name" value="LSM_dom_sf"/>
</dbReference>
<dbReference type="PIRSF" id="PIRSF006609">
    <property type="entry name" value="snRNP_SmF"/>
    <property type="match status" value="1"/>
</dbReference>
<gene>
    <name evidence="12" type="ORF">CFO_g5379</name>
</gene>
<dbReference type="GO" id="GO:0005685">
    <property type="term" value="C:U1 snRNP"/>
    <property type="evidence" value="ECO:0007669"/>
    <property type="project" value="EnsemblFungi"/>
</dbReference>
<evidence type="ECO:0000256" key="10">
    <source>
        <dbReference type="PIRNR" id="PIRNR006609"/>
    </source>
</evidence>
<evidence type="ECO:0000256" key="1">
    <source>
        <dbReference type="ARBA" id="ARBA00004123"/>
    </source>
</evidence>
<keyword evidence="3 10" id="KW-0507">mRNA processing</keyword>
<evidence type="ECO:0000256" key="7">
    <source>
        <dbReference type="ARBA" id="ARBA00023242"/>
    </source>
</evidence>
<evidence type="ECO:0000313" key="12">
    <source>
        <dbReference type="EMBL" id="KKF92265.1"/>
    </source>
</evidence>
<dbReference type="PANTHER" id="PTHR11021:SF0">
    <property type="entry name" value="SMALL NUCLEAR RIBONUCLEOPROTEIN F"/>
    <property type="match status" value="1"/>
</dbReference>
<evidence type="ECO:0000256" key="4">
    <source>
        <dbReference type="ARBA" id="ARBA00022728"/>
    </source>
</evidence>
<dbReference type="Gene3D" id="2.30.30.100">
    <property type="match status" value="1"/>
</dbReference>
<dbReference type="Pfam" id="PF01423">
    <property type="entry name" value="LSM"/>
    <property type="match status" value="1"/>
</dbReference>
<dbReference type="Proteomes" id="UP000034841">
    <property type="component" value="Unassembled WGS sequence"/>
</dbReference>
<dbReference type="InterPro" id="IPR047575">
    <property type="entry name" value="Sm"/>
</dbReference>
<dbReference type="AlphaFoldDB" id="A0A0F8AZE4"/>
<sequence length="89" mass="10098">MSVAPINPRPMLQELISKDIVVRLKWGETEYKGRLVSIDSYMNIQLSGAQEFIDQKKTGDLGEVLIRCNNVLWIRGADQESSKDVKMSD</sequence>
<proteinExistence type="inferred from homology"/>
<dbReference type="SUPFAM" id="SSF50182">
    <property type="entry name" value="Sm-like ribonucleoproteins"/>
    <property type="match status" value="1"/>
</dbReference>
<evidence type="ECO:0000259" key="11">
    <source>
        <dbReference type="PROSITE" id="PS52002"/>
    </source>
</evidence>
<evidence type="ECO:0000256" key="8">
    <source>
        <dbReference type="ARBA" id="ARBA00023274"/>
    </source>
</evidence>
<dbReference type="CDD" id="cd01722">
    <property type="entry name" value="Sm_F"/>
    <property type="match status" value="1"/>
</dbReference>
<dbReference type="SMART" id="SM00651">
    <property type="entry name" value="Sm"/>
    <property type="match status" value="1"/>
</dbReference>
<comment type="similarity">
    <text evidence="2 10">Belongs to the snRNP Sm proteins family. SmF/LSm6 subfamily.</text>
</comment>
<dbReference type="EMBL" id="LBBL01000480">
    <property type="protein sequence ID" value="KKF92265.1"/>
    <property type="molecule type" value="Genomic_DNA"/>
</dbReference>
<evidence type="ECO:0000256" key="6">
    <source>
        <dbReference type="ARBA" id="ARBA00023187"/>
    </source>
</evidence>
<dbReference type="InterPro" id="IPR016487">
    <property type="entry name" value="Lsm6/sSmF"/>
</dbReference>
<dbReference type="OrthoDB" id="409625at2759"/>
<dbReference type="InterPro" id="IPR001163">
    <property type="entry name" value="Sm_dom_euk/arc"/>
</dbReference>
<keyword evidence="8 10" id="KW-0687">Ribonucleoprotein</keyword>
<evidence type="ECO:0000256" key="9">
    <source>
        <dbReference type="ARBA" id="ARBA00030144"/>
    </source>
</evidence>
<dbReference type="GO" id="GO:0046540">
    <property type="term" value="C:U4/U6 x U5 tri-snRNP complex"/>
    <property type="evidence" value="ECO:0007669"/>
    <property type="project" value="EnsemblFungi"/>
</dbReference>
<dbReference type="PROSITE" id="PS52002">
    <property type="entry name" value="SM"/>
    <property type="match status" value="1"/>
</dbReference>
<dbReference type="GO" id="GO:0036261">
    <property type="term" value="P:7-methylguanosine cap hypermethylation"/>
    <property type="evidence" value="ECO:0007669"/>
    <property type="project" value="EnsemblFungi"/>
</dbReference>
<reference evidence="12 13" key="1">
    <citation type="submission" date="2015-04" db="EMBL/GenBank/DDBJ databases">
        <title>Genome sequence of Ceratocystis platani, a major pathogen of plane trees.</title>
        <authorList>
            <person name="Belbahri L."/>
        </authorList>
    </citation>
    <scope>NUCLEOTIDE SEQUENCE [LARGE SCALE GENOMIC DNA]</scope>
    <source>
        <strain evidence="12 13">CFO</strain>
    </source>
</reference>
<comment type="subcellular location">
    <subcellularLocation>
        <location evidence="1 10">Nucleus</location>
    </subcellularLocation>
</comment>
<keyword evidence="4 10" id="KW-0747">Spliceosome</keyword>
<organism evidence="12 13">
    <name type="scientific">Ceratocystis fimbriata f. sp. platani</name>
    <dbReference type="NCBI Taxonomy" id="88771"/>
    <lineage>
        <taxon>Eukaryota</taxon>
        <taxon>Fungi</taxon>
        <taxon>Dikarya</taxon>
        <taxon>Ascomycota</taxon>
        <taxon>Pezizomycotina</taxon>
        <taxon>Sordariomycetes</taxon>
        <taxon>Hypocreomycetidae</taxon>
        <taxon>Microascales</taxon>
        <taxon>Ceratocystidaceae</taxon>
        <taxon>Ceratocystis</taxon>
    </lineage>
</organism>
<evidence type="ECO:0000256" key="2">
    <source>
        <dbReference type="ARBA" id="ARBA00007927"/>
    </source>
</evidence>
<evidence type="ECO:0000256" key="5">
    <source>
        <dbReference type="ARBA" id="ARBA00022884"/>
    </source>
</evidence>
<dbReference type="GO" id="GO:0034715">
    <property type="term" value="C:pICln-Sm protein complex"/>
    <property type="evidence" value="ECO:0007669"/>
    <property type="project" value="TreeGrafter"/>
</dbReference>
<evidence type="ECO:0000256" key="3">
    <source>
        <dbReference type="ARBA" id="ARBA00022664"/>
    </source>
</evidence>
<dbReference type="InterPro" id="IPR034100">
    <property type="entry name" value="Sm_F"/>
</dbReference>
<evidence type="ECO:0000313" key="13">
    <source>
        <dbReference type="Proteomes" id="UP000034841"/>
    </source>
</evidence>
<dbReference type="GO" id="GO:1990935">
    <property type="term" value="F:splicing factor binding"/>
    <property type="evidence" value="ECO:0007669"/>
    <property type="project" value="EnsemblFungi"/>
</dbReference>
<accession>A0A0F8AZE4</accession>
<dbReference type="PANTHER" id="PTHR11021">
    <property type="entry name" value="SMALL NUCLEAR RIBONUCLEOPROTEIN F SNRNP-F"/>
    <property type="match status" value="1"/>
</dbReference>
<protein>
    <recommendedName>
        <fullName evidence="9">Sm protein F</fullName>
    </recommendedName>
</protein>
<dbReference type="GO" id="GO:0000974">
    <property type="term" value="C:Prp19 complex"/>
    <property type="evidence" value="ECO:0007669"/>
    <property type="project" value="EnsemblFungi"/>
</dbReference>
<keyword evidence="5 10" id="KW-0694">RNA-binding</keyword>
<keyword evidence="13" id="KW-1185">Reference proteome</keyword>
<dbReference type="GO" id="GO:0005687">
    <property type="term" value="C:U4 snRNP"/>
    <property type="evidence" value="ECO:0007669"/>
    <property type="project" value="EnsemblFungi"/>
</dbReference>
<dbReference type="GO" id="GO:0071014">
    <property type="term" value="C:post-mRNA release spliceosomal complex"/>
    <property type="evidence" value="ECO:0007669"/>
    <property type="project" value="EnsemblFungi"/>
</dbReference>
<feature type="domain" description="Sm" evidence="11">
    <location>
        <begin position="7"/>
        <end position="80"/>
    </location>
</feature>
<dbReference type="GO" id="GO:0071013">
    <property type="term" value="C:catalytic step 2 spliceosome"/>
    <property type="evidence" value="ECO:0007669"/>
    <property type="project" value="TreeGrafter"/>
</dbReference>
<dbReference type="GO" id="GO:0005686">
    <property type="term" value="C:U2 snRNP"/>
    <property type="evidence" value="ECO:0007669"/>
    <property type="project" value="EnsemblFungi"/>
</dbReference>
<name>A0A0F8AZE4_CERFI</name>
<comment type="caution">
    <text evidence="12">The sequence shown here is derived from an EMBL/GenBank/DDBJ whole genome shotgun (WGS) entry which is preliminary data.</text>
</comment>